<accession>A0A4V0YF02</accession>
<dbReference type="InterPro" id="IPR023856">
    <property type="entry name" value="Bdr"/>
</dbReference>
<gene>
    <name evidence="4" type="primary">ypdA</name>
    <name evidence="4" type="ORF">ET464_05960</name>
</gene>
<dbReference type="Gene3D" id="3.50.50.60">
    <property type="entry name" value="FAD/NAD(P)-binding domain"/>
    <property type="match status" value="1"/>
</dbReference>
<dbReference type="SUPFAM" id="SSF51905">
    <property type="entry name" value="FAD/NAD(P)-binding domain"/>
    <property type="match status" value="1"/>
</dbReference>
<evidence type="ECO:0000256" key="2">
    <source>
        <dbReference type="ARBA" id="ARBA00022630"/>
    </source>
</evidence>
<dbReference type="KEGG" id="pprt:ET464_05960"/>
<sequence length="332" mass="37376">MIHLQREQIIIIGAGPCGIAAAIDLKRAGFDPLIIEKRNIAHSISMYPTYMNFFSTPENLEIGDIPFTTANEKPSRLEALNYYRTAALRHELRVHAFVTVNGIKRHDGYFTLESTDRTGKQQVYECNHVIIATGYFDHPNYLGIPGEQLDKVTHFFREAHPYTGMNVAIIGGSNSAIDAALELERVGAKVTIIYRGETYSRSIKPWVRPTIEAKVNKGLIQMRFQSQVAAIDEWSVTIKQPDGNTEKLDNDFVLALTGFHPDRQFMIDAGIIITEEGFPYFNDETMETNIPGLFIAGVVASRYEANEIFIESGRFHGRKIAQYLQNQSLASK</sequence>
<keyword evidence="5" id="KW-1185">Reference proteome</keyword>
<dbReference type="Proteomes" id="UP000293568">
    <property type="component" value="Chromosome"/>
</dbReference>
<dbReference type="PRINTS" id="PR00368">
    <property type="entry name" value="FADPNR"/>
</dbReference>
<dbReference type="PRINTS" id="PR00469">
    <property type="entry name" value="PNDRDTASEII"/>
</dbReference>
<dbReference type="AlphaFoldDB" id="A0A4V0YF02"/>
<dbReference type="InterPro" id="IPR050097">
    <property type="entry name" value="Ferredoxin-NADP_redctase_2"/>
</dbReference>
<dbReference type="GO" id="GO:0016491">
    <property type="term" value="F:oxidoreductase activity"/>
    <property type="evidence" value="ECO:0007669"/>
    <property type="project" value="UniProtKB-KW"/>
</dbReference>
<dbReference type="OrthoDB" id="9778740at2"/>
<keyword evidence="2" id="KW-0285">Flavoprotein</keyword>
<evidence type="ECO:0000256" key="3">
    <source>
        <dbReference type="ARBA" id="ARBA00023002"/>
    </source>
</evidence>
<dbReference type="PANTHER" id="PTHR48105">
    <property type="entry name" value="THIOREDOXIN REDUCTASE 1-RELATED-RELATED"/>
    <property type="match status" value="1"/>
</dbReference>
<evidence type="ECO:0000256" key="1">
    <source>
        <dbReference type="ARBA" id="ARBA00001974"/>
    </source>
</evidence>
<proteinExistence type="predicted"/>
<evidence type="ECO:0000313" key="4">
    <source>
        <dbReference type="EMBL" id="QAY66001.1"/>
    </source>
</evidence>
<dbReference type="RefSeq" id="WP_129439137.1">
    <property type="nucleotide sequence ID" value="NZ_CP035492.1"/>
</dbReference>
<comment type="cofactor">
    <cofactor evidence="1">
        <name>FAD</name>
        <dbReference type="ChEBI" id="CHEBI:57692"/>
    </cofactor>
</comment>
<dbReference type="EMBL" id="CP035492">
    <property type="protein sequence ID" value="QAY66001.1"/>
    <property type="molecule type" value="Genomic_DNA"/>
</dbReference>
<name>A0A4V0YF02_9BACL</name>
<reference evidence="4 5" key="1">
    <citation type="submission" date="2019-01" db="EMBL/GenBank/DDBJ databases">
        <title>Genome sequencing of strain FW100M-2.</title>
        <authorList>
            <person name="Heo J."/>
            <person name="Kim S.-J."/>
            <person name="Kim J.-S."/>
            <person name="Hong S.-B."/>
            <person name="Kwon S.-W."/>
        </authorList>
    </citation>
    <scope>NUCLEOTIDE SEQUENCE [LARGE SCALE GENOMIC DNA]</scope>
    <source>
        <strain evidence="4 5">FW100M-2</strain>
    </source>
</reference>
<evidence type="ECO:0000313" key="5">
    <source>
        <dbReference type="Proteomes" id="UP000293568"/>
    </source>
</evidence>
<keyword evidence="3" id="KW-0560">Oxidoreductase</keyword>
<dbReference type="Pfam" id="PF13738">
    <property type="entry name" value="Pyr_redox_3"/>
    <property type="match status" value="1"/>
</dbReference>
<dbReference type="InterPro" id="IPR036188">
    <property type="entry name" value="FAD/NAD-bd_sf"/>
</dbReference>
<dbReference type="NCBIfam" id="TIGR04018">
    <property type="entry name" value="Bthiol_YpdA"/>
    <property type="match status" value="1"/>
</dbReference>
<protein>
    <submittedName>
        <fullName evidence="4">YpdA family putative bacillithiol disulfide reductase</fullName>
    </submittedName>
</protein>
<organism evidence="4 5">
    <name type="scientific">Paenibacillus protaetiae</name>
    <dbReference type="NCBI Taxonomy" id="2509456"/>
    <lineage>
        <taxon>Bacteria</taxon>
        <taxon>Bacillati</taxon>
        <taxon>Bacillota</taxon>
        <taxon>Bacilli</taxon>
        <taxon>Bacillales</taxon>
        <taxon>Paenibacillaceae</taxon>
        <taxon>Paenibacillus</taxon>
    </lineage>
</organism>